<dbReference type="PANTHER" id="PTHR16861:SF10">
    <property type="entry name" value="MID2 DOMAIN-CONTAINING PROTEIN"/>
    <property type="match status" value="1"/>
</dbReference>
<dbReference type="EMBL" id="ML976993">
    <property type="protein sequence ID" value="KAF1955784.1"/>
    <property type="molecule type" value="Genomic_DNA"/>
</dbReference>
<evidence type="ECO:0000313" key="5">
    <source>
        <dbReference type="Proteomes" id="UP000800035"/>
    </source>
</evidence>
<evidence type="ECO:0000256" key="2">
    <source>
        <dbReference type="SAM" id="Phobius"/>
    </source>
</evidence>
<accession>A0A6A5TU05</accession>
<keyword evidence="2" id="KW-0812">Transmembrane</keyword>
<feature type="region of interest" description="Disordered" evidence="1">
    <location>
        <begin position="268"/>
        <end position="304"/>
    </location>
</feature>
<dbReference type="OrthoDB" id="5425848at2759"/>
<evidence type="ECO:0000313" key="4">
    <source>
        <dbReference type="EMBL" id="KAF1955784.1"/>
    </source>
</evidence>
<dbReference type="PANTHER" id="PTHR16861">
    <property type="entry name" value="GLYCOPROTEIN 38"/>
    <property type="match status" value="1"/>
</dbReference>
<reference evidence="4" key="1">
    <citation type="journal article" date="2020" name="Stud. Mycol.">
        <title>101 Dothideomycetes genomes: a test case for predicting lifestyles and emergence of pathogens.</title>
        <authorList>
            <person name="Haridas S."/>
            <person name="Albert R."/>
            <person name="Binder M."/>
            <person name="Bloem J."/>
            <person name="Labutti K."/>
            <person name="Salamov A."/>
            <person name="Andreopoulos B."/>
            <person name="Baker S."/>
            <person name="Barry K."/>
            <person name="Bills G."/>
            <person name="Bluhm B."/>
            <person name="Cannon C."/>
            <person name="Castanera R."/>
            <person name="Culley D."/>
            <person name="Daum C."/>
            <person name="Ezra D."/>
            <person name="Gonzalez J."/>
            <person name="Henrissat B."/>
            <person name="Kuo A."/>
            <person name="Liang C."/>
            <person name="Lipzen A."/>
            <person name="Lutzoni F."/>
            <person name="Magnuson J."/>
            <person name="Mondo S."/>
            <person name="Nolan M."/>
            <person name="Ohm R."/>
            <person name="Pangilinan J."/>
            <person name="Park H.-J."/>
            <person name="Ramirez L."/>
            <person name="Alfaro M."/>
            <person name="Sun H."/>
            <person name="Tritt A."/>
            <person name="Yoshinaga Y."/>
            <person name="Zwiers L.-H."/>
            <person name="Turgeon B."/>
            <person name="Goodwin S."/>
            <person name="Spatafora J."/>
            <person name="Crous P."/>
            <person name="Grigoriev I."/>
        </authorList>
    </citation>
    <scope>NUCLEOTIDE SEQUENCE</scope>
    <source>
        <strain evidence="4">CBS 675.92</strain>
    </source>
</reference>
<proteinExistence type="predicted"/>
<name>A0A6A5TU05_9PLEO</name>
<dbReference type="Proteomes" id="UP000800035">
    <property type="component" value="Unassembled WGS sequence"/>
</dbReference>
<keyword evidence="3" id="KW-0732">Signal</keyword>
<feature type="region of interest" description="Disordered" evidence="1">
    <location>
        <begin position="328"/>
        <end position="372"/>
    </location>
</feature>
<evidence type="ECO:0000256" key="1">
    <source>
        <dbReference type="SAM" id="MobiDB-lite"/>
    </source>
</evidence>
<dbReference type="AlphaFoldDB" id="A0A6A5TU05"/>
<keyword evidence="5" id="KW-1185">Reference proteome</keyword>
<evidence type="ECO:0008006" key="6">
    <source>
        <dbReference type="Google" id="ProtNLM"/>
    </source>
</evidence>
<sequence>MWFLKAPATVLGLVAVTLIPSVVAKPYPIHLEEARQLQNASQLERRIVCGQGQFACGQDGGHTCCNPGEKCGLNPANNQAVCTPGGGGGQGQGQWSFTTIVTTGVITQTTVLSSFIGGGPTPQATANCPAAQFCSSVCCESGYWCKAAGECWPVGGSTPGASGIINPSAPLRPTSSTLIVITATGSPTATLPFATPIATGVNGTAVETTAGGGLSGGAIAGIVIGVIAGIILLLLICFYCCAKAAFDSILALFGLGGKKRRRHEETTYIEEHHRHGGSAAAGGRRWHGQGSSRPSRPPMKEKSSGLGGMLGLGAGLAGLAAVLGMKRKHDHKHDDKSTTVSGSSYYYSDYTSSSSASSDDRRTRNTRHSSRR</sequence>
<feature type="compositionally biased region" description="Low complexity" evidence="1">
    <location>
        <begin position="338"/>
        <end position="357"/>
    </location>
</feature>
<keyword evidence="2" id="KW-1133">Transmembrane helix</keyword>
<feature type="transmembrane region" description="Helical" evidence="2">
    <location>
        <begin position="218"/>
        <end position="242"/>
    </location>
</feature>
<evidence type="ECO:0000256" key="3">
    <source>
        <dbReference type="SAM" id="SignalP"/>
    </source>
</evidence>
<gene>
    <name evidence="4" type="ORF">CC80DRAFT_79141</name>
</gene>
<feature type="chain" id="PRO_5025336674" description="Mid2 domain-containing protein" evidence="3">
    <location>
        <begin position="25"/>
        <end position="372"/>
    </location>
</feature>
<keyword evidence="2" id="KW-0472">Membrane</keyword>
<feature type="transmembrane region" description="Helical" evidence="2">
    <location>
        <begin position="306"/>
        <end position="325"/>
    </location>
</feature>
<protein>
    <recommendedName>
        <fullName evidence="6">Mid2 domain-containing protein</fullName>
    </recommendedName>
</protein>
<feature type="signal peptide" evidence="3">
    <location>
        <begin position="1"/>
        <end position="24"/>
    </location>
</feature>
<organism evidence="4 5">
    <name type="scientific">Byssothecium circinans</name>
    <dbReference type="NCBI Taxonomy" id="147558"/>
    <lineage>
        <taxon>Eukaryota</taxon>
        <taxon>Fungi</taxon>
        <taxon>Dikarya</taxon>
        <taxon>Ascomycota</taxon>
        <taxon>Pezizomycotina</taxon>
        <taxon>Dothideomycetes</taxon>
        <taxon>Pleosporomycetidae</taxon>
        <taxon>Pleosporales</taxon>
        <taxon>Massarineae</taxon>
        <taxon>Massarinaceae</taxon>
        <taxon>Byssothecium</taxon>
    </lineage>
</organism>